<dbReference type="Proteomes" id="UP000327013">
    <property type="component" value="Chromosome 8"/>
</dbReference>
<evidence type="ECO:0000313" key="1">
    <source>
        <dbReference type="EMBL" id="KAE8124698.1"/>
    </source>
</evidence>
<reference evidence="1 2" key="1">
    <citation type="submission" date="2019-06" db="EMBL/GenBank/DDBJ databases">
        <title>A chromosomal-level reference genome of Carpinus fangiana (Coryloideae, Betulaceae).</title>
        <authorList>
            <person name="Yang X."/>
            <person name="Wang Z."/>
            <person name="Zhang L."/>
            <person name="Hao G."/>
            <person name="Liu J."/>
            <person name="Yang Y."/>
        </authorList>
    </citation>
    <scope>NUCLEOTIDE SEQUENCE [LARGE SCALE GENOMIC DNA]</scope>
    <source>
        <strain evidence="1">Cfa_2016G</strain>
        <tissue evidence="1">Leaf</tissue>
    </source>
</reference>
<gene>
    <name evidence="1" type="ORF">FH972_019562</name>
</gene>
<proteinExistence type="predicted"/>
<sequence>MALYLVFNKGEVEDVIEDQLISSLNKINQKKILLKDKLASHYSIWLEICVELLLVTIHDSSTTNVFIYNLLQTTIAHPFQEEEALEEEADLTPPMVEGTPFPVSDMVKGPPSVVDVVAALDPALVVDEEELWTHLLGGREGGALNPPAVVLERRRAMDPTPEEATSVVEE</sequence>
<protein>
    <submittedName>
        <fullName evidence="1">Uncharacterized protein</fullName>
    </submittedName>
</protein>
<name>A0A5N6RQM1_9ROSI</name>
<evidence type="ECO:0000313" key="2">
    <source>
        <dbReference type="Proteomes" id="UP000327013"/>
    </source>
</evidence>
<dbReference type="AlphaFoldDB" id="A0A5N6RQM1"/>
<keyword evidence="2" id="KW-1185">Reference proteome</keyword>
<organism evidence="1 2">
    <name type="scientific">Carpinus fangiana</name>
    <dbReference type="NCBI Taxonomy" id="176857"/>
    <lineage>
        <taxon>Eukaryota</taxon>
        <taxon>Viridiplantae</taxon>
        <taxon>Streptophyta</taxon>
        <taxon>Embryophyta</taxon>
        <taxon>Tracheophyta</taxon>
        <taxon>Spermatophyta</taxon>
        <taxon>Magnoliopsida</taxon>
        <taxon>eudicotyledons</taxon>
        <taxon>Gunneridae</taxon>
        <taxon>Pentapetalae</taxon>
        <taxon>rosids</taxon>
        <taxon>fabids</taxon>
        <taxon>Fagales</taxon>
        <taxon>Betulaceae</taxon>
        <taxon>Carpinus</taxon>
    </lineage>
</organism>
<accession>A0A5N6RQM1</accession>
<dbReference type="EMBL" id="CM017328">
    <property type="protein sequence ID" value="KAE8124698.1"/>
    <property type="molecule type" value="Genomic_DNA"/>
</dbReference>